<feature type="domain" description="Thioredoxin" evidence="2">
    <location>
        <begin position="22"/>
        <end position="162"/>
    </location>
</feature>
<evidence type="ECO:0000313" key="3">
    <source>
        <dbReference type="EMBL" id="MBK0380274.1"/>
    </source>
</evidence>
<keyword evidence="1" id="KW-0732">Signal</keyword>
<name>A0A934UNC2_9SPHI</name>
<dbReference type="InterPro" id="IPR013766">
    <property type="entry name" value="Thioredoxin_domain"/>
</dbReference>
<proteinExistence type="predicted"/>
<feature type="signal peptide" evidence="1">
    <location>
        <begin position="1"/>
        <end position="19"/>
    </location>
</feature>
<dbReference type="Pfam" id="PF00085">
    <property type="entry name" value="Thioredoxin"/>
    <property type="match status" value="1"/>
</dbReference>
<feature type="chain" id="PRO_5037865072" evidence="1">
    <location>
        <begin position="20"/>
        <end position="162"/>
    </location>
</feature>
<dbReference type="RefSeq" id="WP_200066799.1">
    <property type="nucleotide sequence ID" value="NZ_JAEHFW010000002.1"/>
</dbReference>
<gene>
    <name evidence="3" type="ORF">I5M19_13200</name>
</gene>
<accession>A0A934UNC2</accession>
<dbReference type="PROSITE" id="PS51257">
    <property type="entry name" value="PROKAR_LIPOPROTEIN"/>
    <property type="match status" value="1"/>
</dbReference>
<dbReference type="InterPro" id="IPR036249">
    <property type="entry name" value="Thioredoxin-like_sf"/>
</dbReference>
<dbReference type="AlphaFoldDB" id="A0A934UNC2"/>
<sequence length="162" mass="18316">MKKILLALSLFIIAGCSNAQTNSIPPTIAPYRIQKMDNTYSTPADLKKNKPVMLIYFAPDCGHCQKLVYDMKPQMSKFKNIQVVMITFTDIKMVKGFNHDFNLSAYPNFTLGTEGYGAEVQKYYHIRTTPYIAIYDRSGRLVKSFDKVPEISDLADAVQKAS</sequence>
<keyword evidence="4" id="KW-1185">Reference proteome</keyword>
<reference evidence="3" key="1">
    <citation type="submission" date="2020-12" db="EMBL/GenBank/DDBJ databases">
        <title>Bacterial novel species Mucilaginibacter sp. SD-g isolated from soil.</title>
        <authorList>
            <person name="Jung H.-Y."/>
        </authorList>
    </citation>
    <scope>NUCLEOTIDE SEQUENCE</scope>
    <source>
        <strain evidence="3">SD-g</strain>
    </source>
</reference>
<dbReference type="PROSITE" id="PS51352">
    <property type="entry name" value="THIOREDOXIN_2"/>
    <property type="match status" value="1"/>
</dbReference>
<evidence type="ECO:0000256" key="1">
    <source>
        <dbReference type="SAM" id="SignalP"/>
    </source>
</evidence>
<dbReference type="SUPFAM" id="SSF52833">
    <property type="entry name" value="Thioredoxin-like"/>
    <property type="match status" value="1"/>
</dbReference>
<evidence type="ECO:0000259" key="2">
    <source>
        <dbReference type="PROSITE" id="PS51352"/>
    </source>
</evidence>
<dbReference type="EMBL" id="JAEHFW010000002">
    <property type="protein sequence ID" value="MBK0380274.1"/>
    <property type="molecule type" value="Genomic_DNA"/>
</dbReference>
<organism evidence="3 4">
    <name type="scientific">Mucilaginibacter segetis</name>
    <dbReference type="NCBI Taxonomy" id="2793071"/>
    <lineage>
        <taxon>Bacteria</taxon>
        <taxon>Pseudomonadati</taxon>
        <taxon>Bacteroidota</taxon>
        <taxon>Sphingobacteriia</taxon>
        <taxon>Sphingobacteriales</taxon>
        <taxon>Sphingobacteriaceae</taxon>
        <taxon>Mucilaginibacter</taxon>
    </lineage>
</organism>
<dbReference type="Gene3D" id="3.40.30.10">
    <property type="entry name" value="Glutaredoxin"/>
    <property type="match status" value="1"/>
</dbReference>
<comment type="caution">
    <text evidence="3">The sequence shown here is derived from an EMBL/GenBank/DDBJ whole genome shotgun (WGS) entry which is preliminary data.</text>
</comment>
<protein>
    <submittedName>
        <fullName evidence="3">Thioredoxin family protein</fullName>
    </submittedName>
</protein>
<evidence type="ECO:0000313" key="4">
    <source>
        <dbReference type="Proteomes" id="UP000613193"/>
    </source>
</evidence>
<dbReference type="Proteomes" id="UP000613193">
    <property type="component" value="Unassembled WGS sequence"/>
</dbReference>